<feature type="compositionally biased region" description="Polar residues" evidence="8">
    <location>
        <begin position="347"/>
        <end position="356"/>
    </location>
</feature>
<protein>
    <recommendedName>
        <fullName evidence="9">Reverse transcriptase domain-containing protein</fullName>
    </recommendedName>
</protein>
<dbReference type="CDD" id="cd01647">
    <property type="entry name" value="RT_LTR"/>
    <property type="match status" value="1"/>
</dbReference>
<dbReference type="Pfam" id="PF00078">
    <property type="entry name" value="RVT_1"/>
    <property type="match status" value="1"/>
</dbReference>
<evidence type="ECO:0000256" key="3">
    <source>
        <dbReference type="ARBA" id="ARBA00022695"/>
    </source>
</evidence>
<evidence type="ECO:0000256" key="8">
    <source>
        <dbReference type="SAM" id="MobiDB-lite"/>
    </source>
</evidence>
<evidence type="ECO:0000259" key="9">
    <source>
        <dbReference type="Pfam" id="PF00078"/>
    </source>
</evidence>
<dbReference type="SUPFAM" id="SSF53098">
    <property type="entry name" value="Ribonuclease H-like"/>
    <property type="match status" value="1"/>
</dbReference>
<proteinExistence type="predicted"/>
<reference evidence="10 11" key="1">
    <citation type="journal article" date="2022" name="Nat. Ecol. Evol.">
        <title>A masculinizing supergene underlies an exaggerated male reproductive morph in a spider.</title>
        <authorList>
            <person name="Hendrickx F."/>
            <person name="De Corte Z."/>
            <person name="Sonet G."/>
            <person name="Van Belleghem S.M."/>
            <person name="Kostlbacher S."/>
            <person name="Vangestel C."/>
        </authorList>
    </citation>
    <scope>NUCLEOTIDE SEQUENCE [LARGE SCALE GENOMIC DNA]</scope>
    <source>
        <strain evidence="10">W744_W776</strain>
    </source>
</reference>
<sequence>MSQGIVRPSKSPWASPLHMVKKPNGDWRPCGDYRRLNSVTTPDRYPVPNIQDCTQTFCGKTIFSTLDLARAYHQIPVHPDDIPKTAVTTPFGLFEFVAMPFGLRNAGQTFQRYIHQEVCSTPLDFDDIARAQDTDPELQRLRTDTNHSLKLKSVTLSPTLNLWCDVDDAKIRTTPYHPSSNGMVERLHRTLKQALKCYNNNRWTLTLPLVLLGLRSAVKEDLQCTAAELVYGCTLRLPGEFLSPSPVPVSDPSDFVQDLKSTMQSLEPRPASAHHRKSPFVHKELLSSTHVFVRHGGVKKPLQAPYDGPYEVIARNLKHFTIKIQGKPSTISIDRLKPCFMEHSTVSDHQPSSATPITPAEPASLRPPNAAEPSPSSSSAVPPTTTTTRSGRRVRFNPRYL</sequence>
<dbReference type="InterPro" id="IPR036397">
    <property type="entry name" value="RNaseH_sf"/>
</dbReference>
<dbReference type="InterPro" id="IPR043502">
    <property type="entry name" value="DNA/RNA_pol_sf"/>
</dbReference>
<keyword evidence="2" id="KW-0808">Transferase</keyword>
<feature type="compositionally biased region" description="Low complexity" evidence="8">
    <location>
        <begin position="366"/>
        <end position="389"/>
    </location>
</feature>
<organism evidence="10 11">
    <name type="scientific">Oedothorax gibbosus</name>
    <dbReference type="NCBI Taxonomy" id="931172"/>
    <lineage>
        <taxon>Eukaryota</taxon>
        <taxon>Metazoa</taxon>
        <taxon>Ecdysozoa</taxon>
        <taxon>Arthropoda</taxon>
        <taxon>Chelicerata</taxon>
        <taxon>Arachnida</taxon>
        <taxon>Araneae</taxon>
        <taxon>Araneomorphae</taxon>
        <taxon>Entelegynae</taxon>
        <taxon>Araneoidea</taxon>
        <taxon>Linyphiidae</taxon>
        <taxon>Erigoninae</taxon>
        <taxon>Oedothorax</taxon>
    </lineage>
</organism>
<evidence type="ECO:0000256" key="5">
    <source>
        <dbReference type="ARBA" id="ARBA00022759"/>
    </source>
</evidence>
<dbReference type="AlphaFoldDB" id="A0AAV6TR79"/>
<dbReference type="GO" id="GO:0008233">
    <property type="term" value="F:peptidase activity"/>
    <property type="evidence" value="ECO:0007669"/>
    <property type="project" value="UniProtKB-KW"/>
</dbReference>
<dbReference type="Gene3D" id="3.30.420.10">
    <property type="entry name" value="Ribonuclease H-like superfamily/Ribonuclease H"/>
    <property type="match status" value="1"/>
</dbReference>
<dbReference type="FunFam" id="3.10.10.10:FF:000007">
    <property type="entry name" value="Retrovirus-related Pol polyprotein from transposon 17.6-like Protein"/>
    <property type="match status" value="1"/>
</dbReference>
<dbReference type="EMBL" id="JAFNEN010001399">
    <property type="protein sequence ID" value="KAG8173956.1"/>
    <property type="molecule type" value="Genomic_DNA"/>
</dbReference>
<dbReference type="InterPro" id="IPR000477">
    <property type="entry name" value="RT_dom"/>
</dbReference>
<keyword evidence="5" id="KW-0255">Endonuclease</keyword>
<accession>A0AAV6TR79</accession>
<dbReference type="Proteomes" id="UP000827092">
    <property type="component" value="Unassembled WGS sequence"/>
</dbReference>
<keyword evidence="1" id="KW-0645">Protease</keyword>
<evidence type="ECO:0000256" key="4">
    <source>
        <dbReference type="ARBA" id="ARBA00022722"/>
    </source>
</evidence>
<evidence type="ECO:0000313" key="10">
    <source>
        <dbReference type="EMBL" id="KAG8173956.1"/>
    </source>
</evidence>
<keyword evidence="11" id="KW-1185">Reference proteome</keyword>
<dbReference type="GO" id="GO:0042575">
    <property type="term" value="C:DNA polymerase complex"/>
    <property type="evidence" value="ECO:0007669"/>
    <property type="project" value="UniProtKB-ARBA"/>
</dbReference>
<dbReference type="PANTHER" id="PTHR38681:SF1">
    <property type="entry name" value="RETROVIRUS-RELATED POL POLYPROTEIN FROM TRANSPOSON 412-LIKE PROTEIN"/>
    <property type="match status" value="1"/>
</dbReference>
<dbReference type="PANTHER" id="PTHR38681">
    <property type="entry name" value="RETROVIRUS-RELATED POL POLYPROTEIN FROM TRANSPOSON 412-LIKE PROTEIN-RELATED"/>
    <property type="match status" value="1"/>
</dbReference>
<evidence type="ECO:0000256" key="2">
    <source>
        <dbReference type="ARBA" id="ARBA00022679"/>
    </source>
</evidence>
<evidence type="ECO:0000256" key="6">
    <source>
        <dbReference type="ARBA" id="ARBA00022801"/>
    </source>
</evidence>
<dbReference type="InterPro" id="IPR012337">
    <property type="entry name" value="RNaseH-like_sf"/>
</dbReference>
<dbReference type="GO" id="GO:0006508">
    <property type="term" value="P:proteolysis"/>
    <property type="evidence" value="ECO:0007669"/>
    <property type="project" value="UniProtKB-KW"/>
</dbReference>
<comment type="caution">
    <text evidence="10">The sequence shown here is derived from an EMBL/GenBank/DDBJ whole genome shotgun (WGS) entry which is preliminary data.</text>
</comment>
<dbReference type="SUPFAM" id="SSF56672">
    <property type="entry name" value="DNA/RNA polymerases"/>
    <property type="match status" value="1"/>
</dbReference>
<gene>
    <name evidence="10" type="ORF">JTE90_016732</name>
</gene>
<keyword evidence="3" id="KW-0548">Nucleotidyltransferase</keyword>
<feature type="compositionally biased region" description="Basic residues" evidence="8">
    <location>
        <begin position="390"/>
        <end position="401"/>
    </location>
</feature>
<name>A0AAV6TR79_9ARAC</name>
<evidence type="ECO:0000256" key="7">
    <source>
        <dbReference type="ARBA" id="ARBA00022918"/>
    </source>
</evidence>
<feature type="domain" description="Reverse transcriptase" evidence="9">
    <location>
        <begin position="20"/>
        <end position="122"/>
    </location>
</feature>
<dbReference type="InterPro" id="IPR043128">
    <property type="entry name" value="Rev_trsase/Diguanyl_cyclase"/>
</dbReference>
<feature type="region of interest" description="Disordered" evidence="8">
    <location>
        <begin position="344"/>
        <end position="401"/>
    </location>
</feature>
<evidence type="ECO:0000313" key="11">
    <source>
        <dbReference type="Proteomes" id="UP000827092"/>
    </source>
</evidence>
<keyword evidence="6" id="KW-0378">Hydrolase</keyword>
<dbReference type="GO" id="GO:0004519">
    <property type="term" value="F:endonuclease activity"/>
    <property type="evidence" value="ECO:0007669"/>
    <property type="project" value="UniProtKB-KW"/>
</dbReference>
<dbReference type="Gene3D" id="3.30.70.270">
    <property type="match status" value="1"/>
</dbReference>
<keyword evidence="7" id="KW-0695">RNA-directed DNA polymerase</keyword>
<dbReference type="GO" id="GO:0003676">
    <property type="term" value="F:nucleic acid binding"/>
    <property type="evidence" value="ECO:0007669"/>
    <property type="project" value="InterPro"/>
</dbReference>
<evidence type="ECO:0000256" key="1">
    <source>
        <dbReference type="ARBA" id="ARBA00022670"/>
    </source>
</evidence>
<dbReference type="GO" id="GO:0003964">
    <property type="term" value="F:RNA-directed DNA polymerase activity"/>
    <property type="evidence" value="ECO:0007669"/>
    <property type="project" value="UniProtKB-KW"/>
</dbReference>
<dbReference type="Gene3D" id="3.10.10.10">
    <property type="entry name" value="HIV Type 1 Reverse Transcriptase, subunit A, domain 1"/>
    <property type="match status" value="1"/>
</dbReference>
<keyword evidence="4" id="KW-0540">Nuclease</keyword>